<dbReference type="SMART" id="SM00449">
    <property type="entry name" value="SPRY"/>
    <property type="match status" value="1"/>
</dbReference>
<evidence type="ECO:0000256" key="3">
    <source>
        <dbReference type="ARBA" id="ARBA00022525"/>
    </source>
</evidence>
<feature type="domain" description="B30.2/SPRY" evidence="8">
    <location>
        <begin position="501"/>
        <end position="702"/>
    </location>
</feature>
<gene>
    <name evidence="9" type="ORF">CesoFtcFv8_021624</name>
</gene>
<dbReference type="Pfam" id="PF24674">
    <property type="entry name" value="MACPF_SNTX"/>
    <property type="match status" value="1"/>
</dbReference>
<protein>
    <recommendedName>
        <fullName evidence="8">B30.2/SPRY domain-containing protein</fullName>
    </recommendedName>
</protein>
<evidence type="ECO:0000256" key="5">
    <source>
        <dbReference type="ARBA" id="ARBA00022735"/>
    </source>
</evidence>
<dbReference type="InterPro" id="IPR056072">
    <property type="entry name" value="SNTX_MACPF/CDC-like_dom"/>
</dbReference>
<dbReference type="PANTHER" id="PTHR31594:SF16">
    <property type="entry name" value="SI:CH211-281L24.3"/>
    <property type="match status" value="1"/>
</dbReference>
<dbReference type="GO" id="GO:0005576">
    <property type="term" value="C:extracellular region"/>
    <property type="evidence" value="ECO:0007669"/>
    <property type="project" value="UniProtKB-SubCell"/>
</dbReference>
<evidence type="ECO:0000313" key="10">
    <source>
        <dbReference type="Proteomes" id="UP001335648"/>
    </source>
</evidence>
<accession>A0AAN8B8V8</accession>
<dbReference type="Proteomes" id="UP001335648">
    <property type="component" value="Unassembled WGS sequence"/>
</dbReference>
<proteinExistence type="inferred from homology"/>
<evidence type="ECO:0000256" key="1">
    <source>
        <dbReference type="ARBA" id="ARBA00004613"/>
    </source>
</evidence>
<evidence type="ECO:0000313" key="9">
    <source>
        <dbReference type="EMBL" id="KAK5880745.1"/>
    </source>
</evidence>
<dbReference type="PROSITE" id="PS50188">
    <property type="entry name" value="B302_SPRY"/>
    <property type="match status" value="1"/>
</dbReference>
<dbReference type="Gene3D" id="2.60.120.920">
    <property type="match status" value="1"/>
</dbReference>
<dbReference type="InterPro" id="IPR003877">
    <property type="entry name" value="SPRY_dom"/>
</dbReference>
<dbReference type="Pfam" id="PF21109">
    <property type="entry name" value="Stonustoxin_helical"/>
    <property type="match status" value="1"/>
</dbReference>
<sequence>MASDHMTVAALGRPFTLGMLYDARKDVLVPGPRLCNEETLEEKTTETPQPSNHFEMSASDSTESKSTLMDIDASLKVSFLSGLIEVGGSAKYLNHEKKFKNQSRVTFQYKATTKFKQLSVTQLKEMSQQQTDLIKNGLATHVVTGILYGADAFFVFDSEKLDASQVKKIEGSMEAVIKKIPSFTNEGTVKLKLTDKEKALTEKFSCKFYGDFILESNPATFKDAVQTYVELPKLLGTKGEKAVPVKVWLMPLKLFEPAATEMRKDIGIELVRKAQEALEELKEAKMRCNDSLEDKVVESFPVLQEELSTFLKLCGYYKTNIQQAMAEKLPSIREGKEEESSLETVFEDRHKSPFNHDKLTKWLDHKEREINIIKSFVDTMEGVTIVLNQNELDREVLASGVEDVLCFVFTSMLKGDIYLDEMADFLKSPKLGSTHEEEWYYSDEVLNTMREKATFLQGASKALKNNSQFRVLITAKTNPKYKGASIYHYNKGQLVTEDFQKPSSVETITDKRDLIWYACDLNLDPNTANNLLILSDGNKKATSGASQDYPPHPERFGKWQQVLCKEELSGCHYWEVGWTTTGNECVFAAVAYKGADRQSSDVSGFGYNSESWCFGKNVGESQYSLEAFHANKRVWKEPYPSGLFSSIGVYLDWPAGTLSFYRVSSNTLTHLYTFRTTFTEPLLPGLGAYYDSNYAYLCPVEL</sequence>
<evidence type="ECO:0000256" key="2">
    <source>
        <dbReference type="ARBA" id="ARBA00006480"/>
    </source>
</evidence>
<comment type="caution">
    <text evidence="9">The sequence shown here is derived from an EMBL/GenBank/DDBJ whole genome shotgun (WGS) entry which is preliminary data.</text>
</comment>
<comment type="similarity">
    <text evidence="2">Belongs to the SNTX/VTX toxin family.</text>
</comment>
<name>A0AAN8B8V8_9TELE</name>
<keyword evidence="6" id="KW-0204">Cytolysis</keyword>
<keyword evidence="4" id="KW-0800">Toxin</keyword>
<reference evidence="9 10" key="1">
    <citation type="journal article" date="2023" name="Mol. Biol. Evol.">
        <title>Genomics of Secondarily Temperate Adaptation in the Only Non-Antarctic Icefish.</title>
        <authorList>
            <person name="Rivera-Colon A.G."/>
            <person name="Rayamajhi N."/>
            <person name="Minhas B.F."/>
            <person name="Madrigal G."/>
            <person name="Bilyk K.T."/>
            <person name="Yoon V."/>
            <person name="Hune M."/>
            <person name="Gregory S."/>
            <person name="Cheng C.H.C."/>
            <person name="Catchen J.M."/>
        </authorList>
    </citation>
    <scope>NUCLEOTIDE SEQUENCE [LARGE SCALE GENOMIC DNA]</scope>
    <source>
        <strain evidence="9">JC2023a</strain>
    </source>
</reference>
<evidence type="ECO:0000259" key="8">
    <source>
        <dbReference type="PROSITE" id="PS50188"/>
    </source>
</evidence>
<dbReference type="Pfam" id="PF18078">
    <property type="entry name" value="Thioredoxin_11"/>
    <property type="match status" value="1"/>
</dbReference>
<dbReference type="GO" id="GO:0090729">
    <property type="term" value="F:toxin activity"/>
    <property type="evidence" value="ECO:0007669"/>
    <property type="project" value="UniProtKB-KW"/>
</dbReference>
<dbReference type="GO" id="GO:0031640">
    <property type="term" value="P:killing of cells of another organism"/>
    <property type="evidence" value="ECO:0007669"/>
    <property type="project" value="UniProtKB-KW"/>
</dbReference>
<feature type="compositionally biased region" description="Polar residues" evidence="7">
    <location>
        <begin position="48"/>
        <end position="62"/>
    </location>
</feature>
<dbReference type="InterPro" id="IPR048997">
    <property type="entry name" value="Stonustoxin-like_helical"/>
</dbReference>
<evidence type="ECO:0000256" key="7">
    <source>
        <dbReference type="SAM" id="MobiDB-lite"/>
    </source>
</evidence>
<dbReference type="InterPro" id="IPR043136">
    <property type="entry name" value="B30.2/SPRY_sf"/>
</dbReference>
<dbReference type="SUPFAM" id="SSF49899">
    <property type="entry name" value="Concanavalin A-like lectins/glucanases"/>
    <property type="match status" value="1"/>
</dbReference>
<dbReference type="InterPro" id="IPR040581">
    <property type="entry name" value="Thioredoxin_11"/>
</dbReference>
<dbReference type="InterPro" id="IPR052090">
    <property type="entry name" value="Cytolytic_pore-forming_toxin"/>
</dbReference>
<feature type="region of interest" description="Disordered" evidence="7">
    <location>
        <begin position="40"/>
        <end position="62"/>
    </location>
</feature>
<evidence type="ECO:0000256" key="4">
    <source>
        <dbReference type="ARBA" id="ARBA00022656"/>
    </source>
</evidence>
<evidence type="ECO:0000256" key="6">
    <source>
        <dbReference type="ARBA" id="ARBA00022852"/>
    </source>
</evidence>
<keyword evidence="10" id="KW-1185">Reference proteome</keyword>
<dbReference type="Pfam" id="PF00622">
    <property type="entry name" value="SPRY"/>
    <property type="match status" value="1"/>
</dbReference>
<keyword evidence="3" id="KW-0964">Secreted</keyword>
<dbReference type="EMBL" id="JAULUE010002063">
    <property type="protein sequence ID" value="KAK5880745.1"/>
    <property type="molecule type" value="Genomic_DNA"/>
</dbReference>
<dbReference type="SMART" id="SM00589">
    <property type="entry name" value="PRY"/>
    <property type="match status" value="1"/>
</dbReference>
<dbReference type="Pfam" id="PF13765">
    <property type="entry name" value="PRY"/>
    <property type="match status" value="1"/>
</dbReference>
<dbReference type="CDD" id="cd16040">
    <property type="entry name" value="SPRY_PRY_SNTX"/>
    <property type="match status" value="1"/>
</dbReference>
<dbReference type="InterPro" id="IPR001870">
    <property type="entry name" value="B30.2/SPRY"/>
</dbReference>
<dbReference type="AlphaFoldDB" id="A0AAN8B8V8"/>
<dbReference type="PRINTS" id="PR01407">
    <property type="entry name" value="BUTYPHLNCDUF"/>
</dbReference>
<dbReference type="InterPro" id="IPR003879">
    <property type="entry name" value="Butyrophylin_SPRY"/>
</dbReference>
<comment type="subcellular location">
    <subcellularLocation>
        <location evidence="1">Secreted</location>
    </subcellularLocation>
</comment>
<dbReference type="InterPro" id="IPR006574">
    <property type="entry name" value="PRY"/>
</dbReference>
<organism evidence="9 10">
    <name type="scientific">Champsocephalus esox</name>
    <name type="common">pike icefish</name>
    <dbReference type="NCBI Taxonomy" id="159716"/>
    <lineage>
        <taxon>Eukaryota</taxon>
        <taxon>Metazoa</taxon>
        <taxon>Chordata</taxon>
        <taxon>Craniata</taxon>
        <taxon>Vertebrata</taxon>
        <taxon>Euteleostomi</taxon>
        <taxon>Actinopterygii</taxon>
        <taxon>Neopterygii</taxon>
        <taxon>Teleostei</taxon>
        <taxon>Neoteleostei</taxon>
        <taxon>Acanthomorphata</taxon>
        <taxon>Eupercaria</taxon>
        <taxon>Perciformes</taxon>
        <taxon>Notothenioidei</taxon>
        <taxon>Channichthyidae</taxon>
        <taxon>Champsocephalus</taxon>
    </lineage>
</organism>
<keyword evidence="5" id="KW-0354">Hemolysis</keyword>
<dbReference type="PANTHER" id="PTHR31594">
    <property type="entry name" value="AIG1-TYPE G DOMAIN-CONTAINING PROTEIN"/>
    <property type="match status" value="1"/>
</dbReference>
<dbReference type="InterPro" id="IPR013320">
    <property type="entry name" value="ConA-like_dom_sf"/>
</dbReference>